<evidence type="ECO:0000313" key="1">
    <source>
        <dbReference type="EMBL" id="KAF5811259.1"/>
    </source>
</evidence>
<sequence>MELISRMKMTRFKTFWIQMWKNKPLYESRKTGQTSGMKIAFYAFEKRAKKCSRSTRPALKITHFDPLSNLPVLPP</sequence>
<organism evidence="1 2">
    <name type="scientific">Helianthus annuus</name>
    <name type="common">Common sunflower</name>
    <dbReference type="NCBI Taxonomy" id="4232"/>
    <lineage>
        <taxon>Eukaryota</taxon>
        <taxon>Viridiplantae</taxon>
        <taxon>Streptophyta</taxon>
        <taxon>Embryophyta</taxon>
        <taxon>Tracheophyta</taxon>
        <taxon>Spermatophyta</taxon>
        <taxon>Magnoliopsida</taxon>
        <taxon>eudicotyledons</taxon>
        <taxon>Gunneridae</taxon>
        <taxon>Pentapetalae</taxon>
        <taxon>asterids</taxon>
        <taxon>campanulids</taxon>
        <taxon>Asterales</taxon>
        <taxon>Asteraceae</taxon>
        <taxon>Asteroideae</taxon>
        <taxon>Heliantheae alliance</taxon>
        <taxon>Heliantheae</taxon>
        <taxon>Helianthus</taxon>
    </lineage>
</organism>
<evidence type="ECO:0000313" key="2">
    <source>
        <dbReference type="Proteomes" id="UP000215914"/>
    </source>
</evidence>
<reference evidence="1" key="1">
    <citation type="journal article" date="2017" name="Nature">
        <title>The sunflower genome provides insights into oil metabolism, flowering and Asterid evolution.</title>
        <authorList>
            <person name="Badouin H."/>
            <person name="Gouzy J."/>
            <person name="Grassa C.J."/>
            <person name="Murat F."/>
            <person name="Staton S.E."/>
            <person name="Cottret L."/>
            <person name="Lelandais-Briere C."/>
            <person name="Owens G.L."/>
            <person name="Carrere S."/>
            <person name="Mayjonade B."/>
            <person name="Legrand L."/>
            <person name="Gill N."/>
            <person name="Kane N.C."/>
            <person name="Bowers J.E."/>
            <person name="Hubner S."/>
            <person name="Bellec A."/>
            <person name="Berard A."/>
            <person name="Berges H."/>
            <person name="Blanchet N."/>
            <person name="Boniface M.C."/>
            <person name="Brunel D."/>
            <person name="Catrice O."/>
            <person name="Chaidir N."/>
            <person name="Claudel C."/>
            <person name="Donnadieu C."/>
            <person name="Faraut T."/>
            <person name="Fievet G."/>
            <person name="Helmstetter N."/>
            <person name="King M."/>
            <person name="Knapp S.J."/>
            <person name="Lai Z."/>
            <person name="Le Paslier M.C."/>
            <person name="Lippi Y."/>
            <person name="Lorenzon L."/>
            <person name="Mandel J.R."/>
            <person name="Marage G."/>
            <person name="Marchand G."/>
            <person name="Marquand E."/>
            <person name="Bret-Mestries E."/>
            <person name="Morien E."/>
            <person name="Nambeesan S."/>
            <person name="Nguyen T."/>
            <person name="Pegot-Espagnet P."/>
            <person name="Pouilly N."/>
            <person name="Raftis F."/>
            <person name="Sallet E."/>
            <person name="Schiex T."/>
            <person name="Thomas J."/>
            <person name="Vandecasteele C."/>
            <person name="Vares D."/>
            <person name="Vear F."/>
            <person name="Vautrin S."/>
            <person name="Crespi M."/>
            <person name="Mangin B."/>
            <person name="Burke J.M."/>
            <person name="Salse J."/>
            <person name="Munos S."/>
            <person name="Vincourt P."/>
            <person name="Rieseberg L.H."/>
            <person name="Langlade N.B."/>
        </authorList>
    </citation>
    <scope>NUCLEOTIDE SEQUENCE</scope>
    <source>
        <tissue evidence="1">Leaves</tissue>
    </source>
</reference>
<dbReference type="EMBL" id="MNCJ02000319">
    <property type="protein sequence ID" value="KAF5811259.1"/>
    <property type="molecule type" value="Genomic_DNA"/>
</dbReference>
<accession>A0A9K3JA92</accession>
<reference evidence="1" key="2">
    <citation type="submission" date="2020-06" db="EMBL/GenBank/DDBJ databases">
        <title>Helianthus annuus Genome sequencing and assembly Release 2.</title>
        <authorList>
            <person name="Gouzy J."/>
            <person name="Langlade N."/>
            <person name="Munos S."/>
        </authorList>
    </citation>
    <scope>NUCLEOTIDE SEQUENCE</scope>
    <source>
        <tissue evidence="1">Leaves</tissue>
    </source>
</reference>
<dbReference type="Gramene" id="mRNA:HanXRQr2_Chr04g0179401">
    <property type="protein sequence ID" value="CDS:HanXRQr2_Chr04g0179401.1"/>
    <property type="gene ID" value="HanXRQr2_Chr04g0179401"/>
</dbReference>
<name>A0A9K3JA92_HELAN</name>
<gene>
    <name evidence="1" type="ORF">HanXRQr2_Chr04g0179401</name>
</gene>
<keyword evidence="2" id="KW-1185">Reference proteome</keyword>
<dbReference type="AlphaFoldDB" id="A0A9K3JA92"/>
<proteinExistence type="predicted"/>
<protein>
    <submittedName>
        <fullName evidence="1">Uncharacterized protein</fullName>
    </submittedName>
</protein>
<comment type="caution">
    <text evidence="1">The sequence shown here is derived from an EMBL/GenBank/DDBJ whole genome shotgun (WGS) entry which is preliminary data.</text>
</comment>
<dbReference type="Proteomes" id="UP000215914">
    <property type="component" value="Unassembled WGS sequence"/>
</dbReference>